<dbReference type="SMART" id="SM00857">
    <property type="entry name" value="Resolvase"/>
    <property type="match status" value="1"/>
</dbReference>
<name>A0A5C4MNL5_9RHOB</name>
<evidence type="ECO:0000256" key="2">
    <source>
        <dbReference type="ARBA" id="ARBA00023172"/>
    </source>
</evidence>
<keyword evidence="1" id="KW-0238">DNA-binding</keyword>
<dbReference type="Proteomes" id="UP000305887">
    <property type="component" value="Unassembled WGS sequence"/>
</dbReference>
<keyword evidence="5" id="KW-1185">Reference proteome</keyword>
<dbReference type="SUPFAM" id="SSF53041">
    <property type="entry name" value="Resolvase-like"/>
    <property type="match status" value="1"/>
</dbReference>
<dbReference type="GO" id="GO:0003677">
    <property type="term" value="F:DNA binding"/>
    <property type="evidence" value="ECO:0007669"/>
    <property type="project" value="UniProtKB-KW"/>
</dbReference>
<evidence type="ECO:0000313" key="5">
    <source>
        <dbReference type="Proteomes" id="UP000305887"/>
    </source>
</evidence>
<dbReference type="EMBL" id="VDFU01000057">
    <property type="protein sequence ID" value="TNC44251.1"/>
    <property type="molecule type" value="Genomic_DNA"/>
</dbReference>
<dbReference type="Pfam" id="PF00239">
    <property type="entry name" value="Resolvase"/>
    <property type="match status" value="1"/>
</dbReference>
<dbReference type="AlphaFoldDB" id="A0A5C4MNL5"/>
<organism evidence="4 5">
    <name type="scientific">Rubellimicrobium rubrum</name>
    <dbReference type="NCBI Taxonomy" id="2585369"/>
    <lineage>
        <taxon>Bacteria</taxon>
        <taxon>Pseudomonadati</taxon>
        <taxon>Pseudomonadota</taxon>
        <taxon>Alphaproteobacteria</taxon>
        <taxon>Rhodobacterales</taxon>
        <taxon>Roseobacteraceae</taxon>
        <taxon>Rubellimicrobium</taxon>
    </lineage>
</organism>
<protein>
    <submittedName>
        <fullName evidence="4">DNA invertase</fullName>
    </submittedName>
</protein>
<comment type="caution">
    <text evidence="4">The sequence shown here is derived from an EMBL/GenBank/DDBJ whole genome shotgun (WGS) entry which is preliminary data.</text>
</comment>
<reference evidence="4 5" key="1">
    <citation type="submission" date="2019-06" db="EMBL/GenBank/DDBJ databases">
        <title>YIM 131921 draft genome.</title>
        <authorList>
            <person name="Jiang L."/>
        </authorList>
    </citation>
    <scope>NUCLEOTIDE SEQUENCE [LARGE SCALE GENOMIC DNA]</scope>
    <source>
        <strain evidence="4 5">YIM 131921</strain>
    </source>
</reference>
<evidence type="ECO:0000259" key="3">
    <source>
        <dbReference type="PROSITE" id="PS51736"/>
    </source>
</evidence>
<dbReference type="InterPro" id="IPR050639">
    <property type="entry name" value="SSR_resolvase"/>
</dbReference>
<dbReference type="GO" id="GO:0000150">
    <property type="term" value="F:DNA strand exchange activity"/>
    <property type="evidence" value="ECO:0007669"/>
    <property type="project" value="InterPro"/>
</dbReference>
<dbReference type="Gene3D" id="3.40.50.1390">
    <property type="entry name" value="Resolvase, N-terminal catalytic domain"/>
    <property type="match status" value="1"/>
</dbReference>
<dbReference type="CDD" id="cd00338">
    <property type="entry name" value="Ser_Recombinase"/>
    <property type="match status" value="1"/>
</dbReference>
<accession>A0A5C4MNL5</accession>
<dbReference type="RefSeq" id="WP_139079045.1">
    <property type="nucleotide sequence ID" value="NZ_VDFU01000057.1"/>
</dbReference>
<keyword evidence="2" id="KW-0233">DNA recombination</keyword>
<dbReference type="OrthoDB" id="2290206at2"/>
<evidence type="ECO:0000256" key="1">
    <source>
        <dbReference type="ARBA" id="ARBA00023125"/>
    </source>
</evidence>
<evidence type="ECO:0000313" key="4">
    <source>
        <dbReference type="EMBL" id="TNC44251.1"/>
    </source>
</evidence>
<dbReference type="Pfam" id="PF07508">
    <property type="entry name" value="Recombinase"/>
    <property type="match status" value="1"/>
</dbReference>
<dbReference type="InterPro" id="IPR011109">
    <property type="entry name" value="DNA_bind_recombinase_dom"/>
</dbReference>
<dbReference type="PANTHER" id="PTHR30461">
    <property type="entry name" value="DNA-INVERTASE FROM LAMBDOID PROPHAGE"/>
    <property type="match status" value="1"/>
</dbReference>
<dbReference type="PROSITE" id="PS51736">
    <property type="entry name" value="RECOMBINASES_3"/>
    <property type="match status" value="1"/>
</dbReference>
<feature type="domain" description="Resolvase/invertase-type recombinase catalytic" evidence="3">
    <location>
        <begin position="3"/>
        <end position="144"/>
    </location>
</feature>
<dbReference type="InterPro" id="IPR006119">
    <property type="entry name" value="Resolv_N"/>
</dbReference>
<gene>
    <name evidence="4" type="ORF">FHG66_20695</name>
</gene>
<sequence>MQRYVIYHRVSTEDQGRSGLGLAAQERDVELFLERFAPRPHAVIATFREVQSGADNDRPELEAALDLVRRTPGCELLVAKLDRLSRRVAFIAALMEDRRVRLRVATMPGADPFQLHLFAALAEQERGFISARTKAALTQAKARGVQLGGLRDATARRNTAVQAQTRERDARLGSMISALRLQGHTLEAIAAQLNATGIRAPRGGLWHKGTIGRVLRRLEEANQLQRKSVP</sequence>
<dbReference type="PANTHER" id="PTHR30461:SF2">
    <property type="entry name" value="SERINE RECOMBINASE PINE-RELATED"/>
    <property type="match status" value="1"/>
</dbReference>
<proteinExistence type="predicted"/>
<dbReference type="InterPro" id="IPR036162">
    <property type="entry name" value="Resolvase-like_N_sf"/>
</dbReference>